<dbReference type="OrthoDB" id="2757744at2759"/>
<name>A0A2G8RZ44_9APHY</name>
<gene>
    <name evidence="2" type="ORF">GSI_12346</name>
</gene>
<dbReference type="Proteomes" id="UP000230002">
    <property type="component" value="Unassembled WGS sequence"/>
</dbReference>
<evidence type="ECO:0000313" key="2">
    <source>
        <dbReference type="EMBL" id="PIL26588.1"/>
    </source>
</evidence>
<feature type="region of interest" description="Disordered" evidence="1">
    <location>
        <begin position="58"/>
        <end position="93"/>
    </location>
</feature>
<comment type="caution">
    <text evidence="2">The sequence shown here is derived from an EMBL/GenBank/DDBJ whole genome shotgun (WGS) entry which is preliminary data.</text>
</comment>
<feature type="region of interest" description="Disordered" evidence="1">
    <location>
        <begin position="105"/>
        <end position="135"/>
    </location>
</feature>
<evidence type="ECO:0000256" key="1">
    <source>
        <dbReference type="SAM" id="MobiDB-lite"/>
    </source>
</evidence>
<protein>
    <submittedName>
        <fullName evidence="2">Uncharacterized protein</fullName>
    </submittedName>
</protein>
<dbReference type="EMBL" id="AYKW01000045">
    <property type="protein sequence ID" value="PIL26588.1"/>
    <property type="molecule type" value="Genomic_DNA"/>
</dbReference>
<accession>A0A2G8RZ44</accession>
<evidence type="ECO:0000313" key="3">
    <source>
        <dbReference type="Proteomes" id="UP000230002"/>
    </source>
</evidence>
<reference evidence="2 3" key="1">
    <citation type="journal article" date="2015" name="Sci. Rep.">
        <title>Chromosome-level genome map provides insights into diverse defense mechanisms in the medicinal fungus Ganoderma sinense.</title>
        <authorList>
            <person name="Zhu Y."/>
            <person name="Xu J."/>
            <person name="Sun C."/>
            <person name="Zhou S."/>
            <person name="Xu H."/>
            <person name="Nelson D.R."/>
            <person name="Qian J."/>
            <person name="Song J."/>
            <person name="Luo H."/>
            <person name="Xiang L."/>
            <person name="Li Y."/>
            <person name="Xu Z."/>
            <person name="Ji A."/>
            <person name="Wang L."/>
            <person name="Lu S."/>
            <person name="Hayward A."/>
            <person name="Sun W."/>
            <person name="Li X."/>
            <person name="Schwartz D.C."/>
            <person name="Wang Y."/>
            <person name="Chen S."/>
        </authorList>
    </citation>
    <scope>NUCLEOTIDE SEQUENCE [LARGE SCALE GENOMIC DNA]</scope>
    <source>
        <strain evidence="2 3">ZZ0214-1</strain>
    </source>
</reference>
<proteinExistence type="predicted"/>
<sequence length="213" mass="23127">MYIQYLVVNHSPRPAIILLFTTSKSGPIPHCYEVKDYEPHFNHLDIFQVPAQITFKGHTTYTTGGPPATGNSGGASRTSTPRPRPPQTRAPDPYMYQREAVSVSMDIDSASPSPSPSPSPSDPADSDLEPDPLPSPELIRIHAALAGVLHQSGAYKTFDRLFQPLVRRKRSADLAAFWRSVVEYGGRRGVWRSSGGFGGRKGRGGAAEARSVA</sequence>
<keyword evidence="3" id="KW-1185">Reference proteome</keyword>
<dbReference type="AlphaFoldDB" id="A0A2G8RZ44"/>
<feature type="compositionally biased region" description="Low complexity" evidence="1">
    <location>
        <begin position="58"/>
        <end position="70"/>
    </location>
</feature>
<organism evidence="2 3">
    <name type="scientific">Ganoderma sinense ZZ0214-1</name>
    <dbReference type="NCBI Taxonomy" id="1077348"/>
    <lineage>
        <taxon>Eukaryota</taxon>
        <taxon>Fungi</taxon>
        <taxon>Dikarya</taxon>
        <taxon>Basidiomycota</taxon>
        <taxon>Agaricomycotina</taxon>
        <taxon>Agaricomycetes</taxon>
        <taxon>Polyporales</taxon>
        <taxon>Polyporaceae</taxon>
        <taxon>Ganoderma</taxon>
    </lineage>
</organism>